<reference evidence="3" key="1">
    <citation type="submission" date="2018-04" db="EMBL/GenBank/DDBJ databases">
        <authorList>
            <person name="Cornet L."/>
        </authorList>
    </citation>
    <scope>NUCLEOTIDE SEQUENCE [LARGE SCALE GENOMIC DNA]</scope>
</reference>
<dbReference type="InterPro" id="IPR012912">
    <property type="entry name" value="Plasmid_pRiA4b_Orf3-like"/>
</dbReference>
<dbReference type="SUPFAM" id="SSF159941">
    <property type="entry name" value="MM3350-like"/>
    <property type="match status" value="1"/>
</dbReference>
<comment type="caution">
    <text evidence="2">The sequence shown here is derived from an EMBL/GenBank/DDBJ whole genome shotgun (WGS) entry which is preliminary data.</text>
</comment>
<accession>A0A2W4TWB0</accession>
<evidence type="ECO:0000313" key="2">
    <source>
        <dbReference type="EMBL" id="PZO11237.1"/>
    </source>
</evidence>
<dbReference type="PANTHER" id="PTHR41878">
    <property type="entry name" value="LEXA REPRESSOR-RELATED"/>
    <property type="match status" value="1"/>
</dbReference>
<dbReference type="PANTHER" id="PTHR41878:SF1">
    <property type="entry name" value="TNPR PROTEIN"/>
    <property type="match status" value="1"/>
</dbReference>
<organism evidence="2 3">
    <name type="scientific">Leptolyngbya foveolarum</name>
    <dbReference type="NCBI Taxonomy" id="47253"/>
    <lineage>
        <taxon>Bacteria</taxon>
        <taxon>Bacillati</taxon>
        <taxon>Cyanobacteriota</taxon>
        <taxon>Cyanophyceae</taxon>
        <taxon>Leptolyngbyales</taxon>
        <taxon>Leptolyngbyaceae</taxon>
        <taxon>Leptolyngbya group</taxon>
        <taxon>Leptolyngbya</taxon>
    </lineage>
</organism>
<dbReference type="EMBL" id="QBMC01000195">
    <property type="protein sequence ID" value="PZO11237.1"/>
    <property type="molecule type" value="Genomic_DNA"/>
</dbReference>
<evidence type="ECO:0000259" key="1">
    <source>
        <dbReference type="Pfam" id="PF07929"/>
    </source>
</evidence>
<protein>
    <recommendedName>
        <fullName evidence="1">Plasmid pRiA4b Orf3-like domain-containing protein</fullName>
    </recommendedName>
</protein>
<feature type="domain" description="Plasmid pRiA4b Orf3-like" evidence="1">
    <location>
        <begin position="12"/>
        <end position="182"/>
    </location>
</feature>
<name>A0A2W4TWB0_9CYAN</name>
<gene>
    <name evidence="2" type="ORF">DCF25_19790</name>
</gene>
<dbReference type="AlphaFoldDB" id="A0A2W4TWB0"/>
<proteinExistence type="predicted"/>
<dbReference type="InterPro" id="IPR024047">
    <property type="entry name" value="MM3350-like_sf"/>
</dbReference>
<dbReference type="Pfam" id="PF07929">
    <property type="entry name" value="PRiA4_ORF3"/>
    <property type="match status" value="1"/>
</dbReference>
<sequence length="201" mass="23445">MASQKPSKASSIYQIKITLRDGRPPIWRRVQVRSSELLEHLHYVIQLSMGWTNSHLHSFSIQGIEYGVPMPEFNMDGMEIHDEAKVKLSKVIPGEKFKFSYLYDFGDSWEHEIVVEKMLEAEPEVDYPICIKAKRACPPEDCGGIWGYRDFLETVQDPEHPEHEEMLEWVGGSFDPEDAELEEANEQLQRIHEWKRLAQML</sequence>
<evidence type="ECO:0000313" key="3">
    <source>
        <dbReference type="Proteomes" id="UP000249354"/>
    </source>
</evidence>
<dbReference type="Gene3D" id="3.10.290.30">
    <property type="entry name" value="MM3350-like"/>
    <property type="match status" value="1"/>
</dbReference>
<reference evidence="2 3" key="2">
    <citation type="submission" date="2018-06" db="EMBL/GenBank/DDBJ databases">
        <title>Metagenomic assembly of (sub)arctic Cyanobacteria and their associated microbiome from non-axenic cultures.</title>
        <authorList>
            <person name="Baurain D."/>
        </authorList>
    </citation>
    <scope>NUCLEOTIDE SEQUENCE [LARGE SCALE GENOMIC DNA]</scope>
    <source>
        <strain evidence="2">ULC129bin1</strain>
    </source>
</reference>
<dbReference type="Proteomes" id="UP000249354">
    <property type="component" value="Unassembled WGS sequence"/>
</dbReference>